<evidence type="ECO:0000256" key="3">
    <source>
        <dbReference type="ARBA" id="ARBA00022448"/>
    </source>
</evidence>
<dbReference type="PANTHER" id="PTHR45624:SF57">
    <property type="entry name" value="MITOCHONDRIAL SUBSTRATE CARRIER FAMILY PROTEIN L"/>
    <property type="match status" value="1"/>
</dbReference>
<name>A0A0C9X0B4_9AGAR</name>
<evidence type="ECO:0000256" key="1">
    <source>
        <dbReference type="ARBA" id="ARBA00004225"/>
    </source>
</evidence>
<reference evidence="12 13" key="1">
    <citation type="submission" date="2014-04" db="EMBL/GenBank/DDBJ databases">
        <authorList>
            <consortium name="DOE Joint Genome Institute"/>
            <person name="Kuo A."/>
            <person name="Kohler A."/>
            <person name="Nagy L.G."/>
            <person name="Floudas D."/>
            <person name="Copeland A."/>
            <person name="Barry K.W."/>
            <person name="Cichocki N."/>
            <person name="Veneault-Fourrey C."/>
            <person name="LaButti K."/>
            <person name="Lindquist E.A."/>
            <person name="Lipzen A."/>
            <person name="Lundell T."/>
            <person name="Morin E."/>
            <person name="Murat C."/>
            <person name="Sun H."/>
            <person name="Tunlid A."/>
            <person name="Henrissat B."/>
            <person name="Grigoriev I.V."/>
            <person name="Hibbett D.S."/>
            <person name="Martin F."/>
            <person name="Nordberg H.P."/>
            <person name="Cantor M.N."/>
            <person name="Hua S.X."/>
        </authorList>
    </citation>
    <scope>NUCLEOTIDE SEQUENCE [LARGE SCALE GENOMIC DNA]</scope>
    <source>
        <strain evidence="12 13">LaAM-08-1</strain>
    </source>
</reference>
<keyword evidence="7" id="KW-0496">Mitochondrion</keyword>
<dbReference type="Proteomes" id="UP000054477">
    <property type="component" value="Unassembled WGS sequence"/>
</dbReference>
<feature type="transmembrane region" description="Helical" evidence="11">
    <location>
        <begin position="135"/>
        <end position="157"/>
    </location>
</feature>
<evidence type="ECO:0000256" key="5">
    <source>
        <dbReference type="ARBA" id="ARBA00022737"/>
    </source>
</evidence>
<keyword evidence="8 9" id="KW-0472">Membrane</keyword>
<feature type="repeat" description="Solcar" evidence="9">
    <location>
        <begin position="1"/>
        <end position="56"/>
    </location>
</feature>
<evidence type="ECO:0000256" key="6">
    <source>
        <dbReference type="ARBA" id="ARBA00022989"/>
    </source>
</evidence>
<evidence type="ECO:0000313" key="13">
    <source>
        <dbReference type="Proteomes" id="UP000054477"/>
    </source>
</evidence>
<dbReference type="GO" id="GO:0031966">
    <property type="term" value="C:mitochondrial membrane"/>
    <property type="evidence" value="ECO:0007669"/>
    <property type="project" value="UniProtKB-SubCell"/>
</dbReference>
<keyword evidence="4 9" id="KW-0812">Transmembrane</keyword>
<dbReference type="GO" id="GO:0000064">
    <property type="term" value="F:L-ornithine transmembrane transporter activity"/>
    <property type="evidence" value="ECO:0007669"/>
    <property type="project" value="TreeGrafter"/>
</dbReference>
<evidence type="ECO:0000256" key="4">
    <source>
        <dbReference type="ARBA" id="ARBA00022692"/>
    </source>
</evidence>
<keyword evidence="5" id="KW-0677">Repeat</keyword>
<dbReference type="SUPFAM" id="SSF103506">
    <property type="entry name" value="Mitochondrial carrier"/>
    <property type="match status" value="1"/>
</dbReference>
<dbReference type="PROSITE" id="PS50920">
    <property type="entry name" value="SOLCAR"/>
    <property type="match status" value="3"/>
</dbReference>
<evidence type="ECO:0000256" key="11">
    <source>
        <dbReference type="SAM" id="Phobius"/>
    </source>
</evidence>
<evidence type="ECO:0008006" key="14">
    <source>
        <dbReference type="Google" id="ProtNLM"/>
    </source>
</evidence>
<keyword evidence="6 11" id="KW-1133">Transmembrane helix</keyword>
<comment type="subcellular location">
    <subcellularLocation>
        <location evidence="1">Mitochondrion membrane</location>
        <topology evidence="1">Multi-pass membrane protein</topology>
    </subcellularLocation>
</comment>
<protein>
    <recommendedName>
        <fullName evidence="14">Mitochondrial carrier</fullName>
    </recommendedName>
</protein>
<keyword evidence="3 10" id="KW-0813">Transport</keyword>
<reference evidence="13" key="2">
    <citation type="submission" date="2015-01" db="EMBL/GenBank/DDBJ databases">
        <title>Evolutionary Origins and Diversification of the Mycorrhizal Mutualists.</title>
        <authorList>
            <consortium name="DOE Joint Genome Institute"/>
            <consortium name="Mycorrhizal Genomics Consortium"/>
            <person name="Kohler A."/>
            <person name="Kuo A."/>
            <person name="Nagy L.G."/>
            <person name="Floudas D."/>
            <person name="Copeland A."/>
            <person name="Barry K.W."/>
            <person name="Cichocki N."/>
            <person name="Veneault-Fourrey C."/>
            <person name="LaButti K."/>
            <person name="Lindquist E.A."/>
            <person name="Lipzen A."/>
            <person name="Lundell T."/>
            <person name="Morin E."/>
            <person name="Murat C."/>
            <person name="Riley R."/>
            <person name="Ohm R."/>
            <person name="Sun H."/>
            <person name="Tunlid A."/>
            <person name="Henrissat B."/>
            <person name="Grigoriev I.V."/>
            <person name="Hibbett D.S."/>
            <person name="Martin F."/>
        </authorList>
    </citation>
    <scope>NUCLEOTIDE SEQUENCE [LARGE SCALE GENOMIC DNA]</scope>
    <source>
        <strain evidence="13">LaAM-08-1</strain>
    </source>
</reference>
<organism evidence="12 13">
    <name type="scientific">Laccaria amethystina LaAM-08-1</name>
    <dbReference type="NCBI Taxonomy" id="1095629"/>
    <lineage>
        <taxon>Eukaryota</taxon>
        <taxon>Fungi</taxon>
        <taxon>Dikarya</taxon>
        <taxon>Basidiomycota</taxon>
        <taxon>Agaricomycotina</taxon>
        <taxon>Agaricomycetes</taxon>
        <taxon>Agaricomycetidae</taxon>
        <taxon>Agaricales</taxon>
        <taxon>Agaricineae</taxon>
        <taxon>Hydnangiaceae</taxon>
        <taxon>Laccaria</taxon>
    </lineage>
</organism>
<dbReference type="HOGENOM" id="CLU_015166_16_4_1"/>
<dbReference type="GO" id="GO:1990575">
    <property type="term" value="P:mitochondrial L-ornithine transmembrane transport"/>
    <property type="evidence" value="ECO:0007669"/>
    <property type="project" value="TreeGrafter"/>
</dbReference>
<keyword evidence="13" id="KW-1185">Reference proteome</keyword>
<dbReference type="EMBL" id="KN838559">
    <property type="protein sequence ID" value="KIK05495.1"/>
    <property type="molecule type" value="Genomic_DNA"/>
</dbReference>
<feature type="repeat" description="Solcar" evidence="9">
    <location>
        <begin position="74"/>
        <end position="164"/>
    </location>
</feature>
<proteinExistence type="inferred from homology"/>
<dbReference type="InterPro" id="IPR018108">
    <property type="entry name" value="MCP_transmembrane"/>
</dbReference>
<accession>A0A0C9X0B4</accession>
<evidence type="ECO:0000256" key="2">
    <source>
        <dbReference type="ARBA" id="ARBA00006375"/>
    </source>
</evidence>
<feature type="transmembrane region" description="Helical" evidence="11">
    <location>
        <begin position="177"/>
        <end position="196"/>
    </location>
</feature>
<dbReference type="OrthoDB" id="193856at2759"/>
<evidence type="ECO:0000256" key="10">
    <source>
        <dbReference type="RuleBase" id="RU000488"/>
    </source>
</evidence>
<sequence>LQCSPPGTYRGAFDVLTKVVRTEGVFALYKGATPPAVGWAAIDSVLLGSLHNYRLFLLRHGMTEPTPGLDIPRLSLFAHGTAGLFAGLTSAIIATPVELLKVKLQLQSERSVLDRQFKGPVDCARQIIRVQGFQGLWSGLTGSLAFRSNFFWMFLSFEALMRGFSRLTGSPYEISTGTANFLSGGLASFAFWGMAIPADNIKNRMMSHPYPLPYPSSTSITRPSFISVARHIYYRDGYSGFFRGLGPCLLRAFPVNASAFFVYEGMMRLLGAEKVFITLSYETWLIMALDRRVIKIPTLL</sequence>
<dbReference type="PANTHER" id="PTHR45624">
    <property type="entry name" value="MITOCHONDRIAL BASIC AMINO ACIDS TRANSPORTER-RELATED"/>
    <property type="match status" value="1"/>
</dbReference>
<dbReference type="InterPro" id="IPR023395">
    <property type="entry name" value="MCP_dom_sf"/>
</dbReference>
<gene>
    <name evidence="12" type="ORF">K443DRAFT_91200</name>
</gene>
<feature type="non-terminal residue" evidence="12">
    <location>
        <position position="1"/>
    </location>
</feature>
<evidence type="ECO:0000256" key="7">
    <source>
        <dbReference type="ARBA" id="ARBA00023128"/>
    </source>
</evidence>
<evidence type="ECO:0000313" key="12">
    <source>
        <dbReference type="EMBL" id="KIK05495.1"/>
    </source>
</evidence>
<dbReference type="Gene3D" id="1.50.40.10">
    <property type="entry name" value="Mitochondrial carrier domain"/>
    <property type="match status" value="1"/>
</dbReference>
<dbReference type="AlphaFoldDB" id="A0A0C9X0B4"/>
<feature type="repeat" description="Solcar" evidence="9">
    <location>
        <begin position="175"/>
        <end position="269"/>
    </location>
</feature>
<dbReference type="Pfam" id="PF00153">
    <property type="entry name" value="Mito_carr"/>
    <property type="match status" value="3"/>
</dbReference>
<evidence type="ECO:0000256" key="8">
    <source>
        <dbReference type="ARBA" id="ARBA00023136"/>
    </source>
</evidence>
<evidence type="ECO:0000256" key="9">
    <source>
        <dbReference type="PROSITE-ProRule" id="PRU00282"/>
    </source>
</evidence>
<comment type="similarity">
    <text evidence="2 10">Belongs to the mitochondrial carrier (TC 2.A.29) family.</text>
</comment>
<dbReference type="InterPro" id="IPR050567">
    <property type="entry name" value="Mitochondrial_Carrier"/>
</dbReference>